<proteinExistence type="predicted"/>
<protein>
    <submittedName>
        <fullName evidence="1">Uncharacterized protein</fullName>
    </submittedName>
</protein>
<sequence length="92" mass="10231">MSQRSQVDVELFAGEQRTLLAGVPVLFEQRTIWAYAVLFENDRSDRHGTTHVRVTLPGGEVIGGEVSYAKPGTLIFRTHNEFGDAVRMPDDA</sequence>
<organism evidence="1 2">
    <name type="scientific">Pseudomonas abietaniphila</name>
    <dbReference type="NCBI Taxonomy" id="89065"/>
    <lineage>
        <taxon>Bacteria</taxon>
        <taxon>Pseudomonadati</taxon>
        <taxon>Pseudomonadota</taxon>
        <taxon>Gammaproteobacteria</taxon>
        <taxon>Pseudomonadales</taxon>
        <taxon>Pseudomonadaceae</taxon>
        <taxon>Pseudomonas</taxon>
    </lineage>
</organism>
<dbReference type="Proteomes" id="UP000182894">
    <property type="component" value="Unassembled WGS sequence"/>
</dbReference>
<dbReference type="AlphaFoldDB" id="A0A1G8RPA4"/>
<evidence type="ECO:0000313" key="1">
    <source>
        <dbReference type="EMBL" id="SDJ18733.1"/>
    </source>
</evidence>
<dbReference type="RefSeq" id="WP_074758545.1">
    <property type="nucleotide sequence ID" value="NZ_FNCO01000023.1"/>
</dbReference>
<dbReference type="EMBL" id="FNCO01000023">
    <property type="protein sequence ID" value="SDJ18733.1"/>
    <property type="molecule type" value="Genomic_DNA"/>
</dbReference>
<keyword evidence="2" id="KW-1185">Reference proteome</keyword>
<reference evidence="2" key="1">
    <citation type="submission" date="2016-10" db="EMBL/GenBank/DDBJ databases">
        <authorList>
            <person name="Varghese N."/>
            <person name="Submissions S."/>
        </authorList>
    </citation>
    <scope>NUCLEOTIDE SEQUENCE [LARGE SCALE GENOMIC DNA]</scope>
    <source>
        <strain evidence="2">ATCC 700689</strain>
    </source>
</reference>
<dbReference type="STRING" id="89065.SAMN05216605_1239"/>
<evidence type="ECO:0000313" key="2">
    <source>
        <dbReference type="Proteomes" id="UP000182894"/>
    </source>
</evidence>
<name>A0A1G8RPA4_9PSED</name>
<gene>
    <name evidence="1" type="ORF">SAMN05216605_1239</name>
</gene>
<accession>A0A1G8RPA4</accession>